<reference evidence="2 3" key="1">
    <citation type="journal article" date="2019" name="Int. J. Syst. Evol. Microbiol.">
        <title>The Global Catalogue of Microorganisms (GCM) 10K type strain sequencing project: providing services to taxonomists for standard genome sequencing and annotation.</title>
        <authorList>
            <consortium name="The Broad Institute Genomics Platform"/>
            <consortium name="The Broad Institute Genome Sequencing Center for Infectious Disease"/>
            <person name="Wu L."/>
            <person name="Ma J."/>
        </authorList>
    </citation>
    <scope>NUCLEOTIDE SEQUENCE [LARGE SCALE GENOMIC DNA]</scope>
    <source>
        <strain evidence="2 3">GX26</strain>
    </source>
</reference>
<dbReference type="EC" id="4.2.1.-" evidence="2"/>
<dbReference type="EMBL" id="JBHSXN010000002">
    <property type="protein sequence ID" value="MFC6952808.1"/>
    <property type="molecule type" value="Genomic_DNA"/>
</dbReference>
<proteinExistence type="predicted"/>
<evidence type="ECO:0000259" key="1">
    <source>
        <dbReference type="Pfam" id="PF01965"/>
    </source>
</evidence>
<sequence length="204" mass="20938">MDAAILLFDGFDELDAIGPFEVLENAANAGADLDVTLCTVDGADEVTASHGLRVGADATLDAVATDDLDLLLVPGGGWTDPDAPGVRREYDRGTIPEAIAALHADGVAVASVCTGAMLLSKAGVLDDRPAATHAAAEPDLRDTTADVRDARVVDDGDILTCGGVTSGLDLAIHLVAREFGRGIADQVTTEMEYEPSSDVHVADG</sequence>
<evidence type="ECO:0000313" key="2">
    <source>
        <dbReference type="EMBL" id="MFC6952808.1"/>
    </source>
</evidence>
<keyword evidence="3" id="KW-1185">Reference proteome</keyword>
<dbReference type="CDD" id="cd03139">
    <property type="entry name" value="GATase1_PfpI_2"/>
    <property type="match status" value="1"/>
</dbReference>
<organism evidence="2 3">
    <name type="scientific">Halorubellus litoreus</name>
    <dbReference type="NCBI Taxonomy" id="755308"/>
    <lineage>
        <taxon>Archaea</taxon>
        <taxon>Methanobacteriati</taxon>
        <taxon>Methanobacteriota</taxon>
        <taxon>Stenosarchaea group</taxon>
        <taxon>Halobacteria</taxon>
        <taxon>Halobacteriales</taxon>
        <taxon>Halorubellaceae</taxon>
        <taxon>Halorubellus</taxon>
    </lineage>
</organism>
<name>A0ABD5VD44_9EURY</name>
<dbReference type="SUPFAM" id="SSF52317">
    <property type="entry name" value="Class I glutamine amidotransferase-like"/>
    <property type="match status" value="1"/>
</dbReference>
<dbReference type="PANTHER" id="PTHR43130:SF3">
    <property type="entry name" value="HTH-TYPE TRANSCRIPTIONAL REGULATOR RV1931C"/>
    <property type="match status" value="1"/>
</dbReference>
<evidence type="ECO:0000313" key="3">
    <source>
        <dbReference type="Proteomes" id="UP001596395"/>
    </source>
</evidence>
<dbReference type="InterPro" id="IPR052158">
    <property type="entry name" value="INH-QAR"/>
</dbReference>
<gene>
    <name evidence="2" type="ORF">ACFQGB_08010</name>
</gene>
<accession>A0ABD5VD44</accession>
<feature type="domain" description="DJ-1/PfpI" evidence="1">
    <location>
        <begin position="3"/>
        <end position="176"/>
    </location>
</feature>
<dbReference type="Gene3D" id="3.40.50.880">
    <property type="match status" value="1"/>
</dbReference>
<keyword evidence="2" id="KW-0456">Lyase</keyword>
<comment type="caution">
    <text evidence="2">The sequence shown here is derived from an EMBL/GenBank/DDBJ whole genome shotgun (WGS) entry which is preliminary data.</text>
</comment>
<dbReference type="PANTHER" id="PTHR43130">
    <property type="entry name" value="ARAC-FAMILY TRANSCRIPTIONAL REGULATOR"/>
    <property type="match status" value="1"/>
</dbReference>
<dbReference type="Proteomes" id="UP001596395">
    <property type="component" value="Unassembled WGS sequence"/>
</dbReference>
<protein>
    <submittedName>
        <fullName evidence="2">DJ-1/PfpI family protein</fullName>
        <ecNumber evidence="2">4.2.1.-</ecNumber>
    </submittedName>
</protein>
<dbReference type="RefSeq" id="WP_336349792.1">
    <property type="nucleotide sequence ID" value="NZ_JAZAQL010000002.1"/>
</dbReference>
<dbReference type="GO" id="GO:0016829">
    <property type="term" value="F:lyase activity"/>
    <property type="evidence" value="ECO:0007669"/>
    <property type="project" value="UniProtKB-KW"/>
</dbReference>
<dbReference type="AlphaFoldDB" id="A0ABD5VD44"/>
<dbReference type="InterPro" id="IPR029062">
    <property type="entry name" value="Class_I_gatase-like"/>
</dbReference>
<dbReference type="InterPro" id="IPR002818">
    <property type="entry name" value="DJ-1/PfpI"/>
</dbReference>
<dbReference type="Pfam" id="PF01965">
    <property type="entry name" value="DJ-1_PfpI"/>
    <property type="match status" value="1"/>
</dbReference>